<feature type="domain" description="Non-haem dioxygenase N-terminal" evidence="1">
    <location>
        <begin position="42"/>
        <end position="149"/>
    </location>
</feature>
<dbReference type="HOGENOM" id="CLU_079678_0_0_1"/>
<reference evidence="3" key="1">
    <citation type="journal article" date="2013" name="Genome Announc.">
        <title>Draft genome sequence of the ascomycete Phaeoacremonium aleophilum strain UCR-PA7, a causal agent of the esca disease complex in grapevines.</title>
        <authorList>
            <person name="Blanco-Ulate B."/>
            <person name="Rolshausen P."/>
            <person name="Cantu D."/>
        </authorList>
    </citation>
    <scope>NUCLEOTIDE SEQUENCE [LARGE SCALE GENOMIC DNA]</scope>
    <source>
        <strain evidence="3">UCR-PA7</strain>
    </source>
</reference>
<dbReference type="Proteomes" id="UP000014074">
    <property type="component" value="Unassembled WGS sequence"/>
</dbReference>
<dbReference type="Pfam" id="PF14226">
    <property type="entry name" value="DIOX_N"/>
    <property type="match status" value="1"/>
</dbReference>
<dbReference type="OrthoDB" id="288590at2759"/>
<keyword evidence="3" id="KW-1185">Reference proteome</keyword>
<gene>
    <name evidence="2" type="ORF">UCRPA7_4122</name>
</gene>
<dbReference type="InterPro" id="IPR027443">
    <property type="entry name" value="IPNS-like_sf"/>
</dbReference>
<accession>R8BM14</accession>
<dbReference type="RefSeq" id="XP_007914869.1">
    <property type="nucleotide sequence ID" value="XM_007916678.1"/>
</dbReference>
<proteinExistence type="predicted"/>
<dbReference type="eggNOG" id="KOG0143">
    <property type="taxonomic scope" value="Eukaryota"/>
</dbReference>
<dbReference type="SUPFAM" id="SSF51197">
    <property type="entry name" value="Clavaminate synthase-like"/>
    <property type="match status" value="1"/>
</dbReference>
<evidence type="ECO:0000313" key="3">
    <source>
        <dbReference type="Proteomes" id="UP000014074"/>
    </source>
</evidence>
<dbReference type="AlphaFoldDB" id="R8BM14"/>
<dbReference type="InterPro" id="IPR026992">
    <property type="entry name" value="DIOX_N"/>
</dbReference>
<organism evidence="2 3">
    <name type="scientific">Phaeoacremonium minimum (strain UCR-PA7)</name>
    <name type="common">Esca disease fungus</name>
    <name type="synonym">Togninia minima</name>
    <dbReference type="NCBI Taxonomy" id="1286976"/>
    <lineage>
        <taxon>Eukaryota</taxon>
        <taxon>Fungi</taxon>
        <taxon>Dikarya</taxon>
        <taxon>Ascomycota</taxon>
        <taxon>Pezizomycotina</taxon>
        <taxon>Sordariomycetes</taxon>
        <taxon>Sordariomycetidae</taxon>
        <taxon>Togniniales</taxon>
        <taxon>Togniniaceae</taxon>
        <taxon>Phaeoacremonium</taxon>
    </lineage>
</organism>
<name>R8BM14_PHAM7</name>
<dbReference type="KEGG" id="tmn:UCRPA7_4122"/>
<dbReference type="GeneID" id="19324542"/>
<evidence type="ECO:0000313" key="2">
    <source>
        <dbReference type="EMBL" id="EOO00389.1"/>
    </source>
</evidence>
<dbReference type="EMBL" id="KB933095">
    <property type="protein sequence ID" value="EOO00389.1"/>
    <property type="molecule type" value="Genomic_DNA"/>
</dbReference>
<dbReference type="Gene3D" id="2.60.120.330">
    <property type="entry name" value="B-lactam Antibiotic, Isopenicillin N Synthase, Chain"/>
    <property type="match status" value="1"/>
</dbReference>
<protein>
    <submittedName>
        <fullName evidence="2">Putative 2-oxoglutarate-dependent ethylene succinate-forming enzyme protein</fullName>
    </submittedName>
</protein>
<evidence type="ECO:0000259" key="1">
    <source>
        <dbReference type="Pfam" id="PF14226"/>
    </source>
</evidence>
<sequence>MSVVIEKPLAQNSADPAGIPPGYNAKVGYLQTFVLPEKVSGSDEDVKLGKAIIAAWKKDGILQISMKPEQQDLYKAANASSKRFFSKSYAIKSSCVDSQSYAGYIASGEELTDGIADYSEIFTVTKDLPLDEPRVVGKWPCHGRCPWPDADLQQPMKRYMDSLGGSGEILLALTELGLGTPKGSLTQYTRDGWHHMRILRFPAMNNTNGKGKDGRGIGSHTDYGLLVLAAADDVGALLIRPPNEDEVFANWEKSAAGYKEDDEGWIFVPPAENVFTVFPGRGYDAIPN</sequence>